<dbReference type="AlphaFoldDB" id="K1PWB5"/>
<dbReference type="SUPFAM" id="SSF101898">
    <property type="entry name" value="NHL repeat"/>
    <property type="match status" value="1"/>
</dbReference>
<dbReference type="InterPro" id="IPR001258">
    <property type="entry name" value="NHL_repeat"/>
</dbReference>
<dbReference type="GO" id="GO:0061630">
    <property type="term" value="F:ubiquitin protein ligase activity"/>
    <property type="evidence" value="ECO:0007669"/>
    <property type="project" value="TreeGrafter"/>
</dbReference>
<dbReference type="InParanoid" id="K1PWB5"/>
<gene>
    <name evidence="1" type="ORF">CGI_10025149</name>
</gene>
<dbReference type="InterPro" id="IPR050952">
    <property type="entry name" value="TRIM-NHL_E3_ligases"/>
</dbReference>
<dbReference type="PANTHER" id="PTHR24104">
    <property type="entry name" value="E3 UBIQUITIN-PROTEIN LIGASE NHLRC1-RELATED"/>
    <property type="match status" value="1"/>
</dbReference>
<organism evidence="1">
    <name type="scientific">Magallana gigas</name>
    <name type="common">Pacific oyster</name>
    <name type="synonym">Crassostrea gigas</name>
    <dbReference type="NCBI Taxonomy" id="29159"/>
    <lineage>
        <taxon>Eukaryota</taxon>
        <taxon>Metazoa</taxon>
        <taxon>Spiralia</taxon>
        <taxon>Lophotrochozoa</taxon>
        <taxon>Mollusca</taxon>
        <taxon>Bivalvia</taxon>
        <taxon>Autobranchia</taxon>
        <taxon>Pteriomorphia</taxon>
        <taxon>Ostreida</taxon>
        <taxon>Ostreoidea</taxon>
        <taxon>Ostreidae</taxon>
        <taxon>Magallana</taxon>
    </lineage>
</organism>
<dbReference type="GO" id="GO:0000209">
    <property type="term" value="P:protein polyubiquitination"/>
    <property type="evidence" value="ECO:0007669"/>
    <property type="project" value="TreeGrafter"/>
</dbReference>
<sequence>MMKDTEIQTLIRLKGWVPHGVCSTSSDDLLVVMDSDDGEQTKVVRYSGSKKIQSIQYDNEGKNLYSLCYHSFHITENRNLDICVTDNIAGEVVVVNQAGKLRFRYTGPSSLGFQESFNPRGITTDSLCRILISDSQNRRIHIIDQDGQFLRYIDSCGLYRPIALCINTEDNIFVADEGTGQVNVIEYYMPAA</sequence>
<dbReference type="HOGENOM" id="CLU_007742_4_0_1"/>
<dbReference type="GO" id="GO:0043161">
    <property type="term" value="P:proteasome-mediated ubiquitin-dependent protein catabolic process"/>
    <property type="evidence" value="ECO:0007669"/>
    <property type="project" value="TreeGrafter"/>
</dbReference>
<dbReference type="EMBL" id="JH823220">
    <property type="protein sequence ID" value="EKC28632.1"/>
    <property type="molecule type" value="Genomic_DNA"/>
</dbReference>
<protein>
    <submittedName>
        <fullName evidence="1">Tripartite motif-containing protein 2</fullName>
    </submittedName>
</protein>
<name>K1PWB5_MAGGI</name>
<reference evidence="1" key="1">
    <citation type="journal article" date="2012" name="Nature">
        <title>The oyster genome reveals stress adaptation and complexity of shell formation.</title>
        <authorList>
            <person name="Zhang G."/>
            <person name="Fang X."/>
            <person name="Guo X."/>
            <person name="Li L."/>
            <person name="Luo R."/>
            <person name="Xu F."/>
            <person name="Yang P."/>
            <person name="Zhang L."/>
            <person name="Wang X."/>
            <person name="Qi H."/>
            <person name="Xiong Z."/>
            <person name="Que H."/>
            <person name="Xie Y."/>
            <person name="Holland P.W."/>
            <person name="Paps J."/>
            <person name="Zhu Y."/>
            <person name="Wu F."/>
            <person name="Chen Y."/>
            <person name="Wang J."/>
            <person name="Peng C."/>
            <person name="Meng J."/>
            <person name="Yang L."/>
            <person name="Liu J."/>
            <person name="Wen B."/>
            <person name="Zhang N."/>
            <person name="Huang Z."/>
            <person name="Zhu Q."/>
            <person name="Feng Y."/>
            <person name="Mount A."/>
            <person name="Hedgecock D."/>
            <person name="Xu Z."/>
            <person name="Liu Y."/>
            <person name="Domazet-Loso T."/>
            <person name="Du Y."/>
            <person name="Sun X."/>
            <person name="Zhang S."/>
            <person name="Liu B."/>
            <person name="Cheng P."/>
            <person name="Jiang X."/>
            <person name="Li J."/>
            <person name="Fan D."/>
            <person name="Wang W."/>
            <person name="Fu W."/>
            <person name="Wang T."/>
            <person name="Wang B."/>
            <person name="Zhang J."/>
            <person name="Peng Z."/>
            <person name="Li Y."/>
            <person name="Li N."/>
            <person name="Wang J."/>
            <person name="Chen M."/>
            <person name="He Y."/>
            <person name="Tan F."/>
            <person name="Song X."/>
            <person name="Zheng Q."/>
            <person name="Huang R."/>
            <person name="Yang H."/>
            <person name="Du X."/>
            <person name="Chen L."/>
            <person name="Yang M."/>
            <person name="Gaffney P.M."/>
            <person name="Wang S."/>
            <person name="Luo L."/>
            <person name="She Z."/>
            <person name="Ming Y."/>
            <person name="Huang W."/>
            <person name="Zhang S."/>
            <person name="Huang B."/>
            <person name="Zhang Y."/>
            <person name="Qu T."/>
            <person name="Ni P."/>
            <person name="Miao G."/>
            <person name="Wang J."/>
            <person name="Wang Q."/>
            <person name="Steinberg C.E."/>
            <person name="Wang H."/>
            <person name="Li N."/>
            <person name="Qian L."/>
            <person name="Zhang G."/>
            <person name="Li Y."/>
            <person name="Yang H."/>
            <person name="Liu X."/>
            <person name="Wang J."/>
            <person name="Yin Y."/>
            <person name="Wang J."/>
        </authorList>
    </citation>
    <scope>NUCLEOTIDE SEQUENCE [LARGE SCALE GENOMIC DNA]</scope>
    <source>
        <strain evidence="1">05x7-T-G4-1.051#20</strain>
    </source>
</reference>
<dbReference type="Gene3D" id="2.120.10.30">
    <property type="entry name" value="TolB, C-terminal domain"/>
    <property type="match status" value="2"/>
</dbReference>
<dbReference type="PROSITE" id="PS51125">
    <property type="entry name" value="NHL"/>
    <property type="match status" value="1"/>
</dbReference>
<proteinExistence type="predicted"/>
<dbReference type="InterPro" id="IPR011042">
    <property type="entry name" value="6-blade_b-propeller_TolB-like"/>
</dbReference>
<dbReference type="PANTHER" id="PTHR24104:SF47">
    <property type="entry name" value="E3 UBIQUITIN-PROTEIN LIGASE NHLRC1"/>
    <property type="match status" value="1"/>
</dbReference>
<accession>K1PWB5</accession>
<evidence type="ECO:0000313" key="1">
    <source>
        <dbReference type="EMBL" id="EKC28632.1"/>
    </source>
</evidence>